<dbReference type="GO" id="GO:0046914">
    <property type="term" value="F:transition metal ion binding"/>
    <property type="evidence" value="ECO:0007669"/>
    <property type="project" value="InterPro"/>
</dbReference>
<dbReference type="GO" id="GO:0003824">
    <property type="term" value="F:catalytic activity"/>
    <property type="evidence" value="ECO:0007669"/>
    <property type="project" value="InterPro"/>
</dbReference>
<name>A0A841ST12_9BACL</name>
<comment type="caution">
    <text evidence="1">The sequence shown here is derived from an EMBL/GenBank/DDBJ whole genome shotgun (WGS) entry which is preliminary data.</text>
</comment>
<organism evidence="1 2">
    <name type="scientific">Cohnella thailandensis</name>
    <dbReference type="NCBI Taxonomy" id="557557"/>
    <lineage>
        <taxon>Bacteria</taxon>
        <taxon>Bacillati</taxon>
        <taxon>Bacillota</taxon>
        <taxon>Bacilli</taxon>
        <taxon>Bacillales</taxon>
        <taxon>Paenibacillaceae</taxon>
        <taxon>Cohnella</taxon>
    </lineage>
</organism>
<dbReference type="InterPro" id="IPR022513">
    <property type="entry name" value="TOMM_pelo"/>
</dbReference>
<dbReference type="Gene3D" id="3.90.330.10">
    <property type="entry name" value="Nitrile hydratase alpha /Thiocyanate hydrolase gamma"/>
    <property type="match status" value="2"/>
</dbReference>
<dbReference type="Proteomes" id="UP000535838">
    <property type="component" value="Unassembled WGS sequence"/>
</dbReference>
<dbReference type="NCBIfam" id="TIGR03793">
    <property type="entry name" value="leader_NHLP"/>
    <property type="match status" value="1"/>
</dbReference>
<keyword evidence="2" id="KW-1185">Reference proteome</keyword>
<dbReference type="AlphaFoldDB" id="A0A841ST12"/>
<dbReference type="EMBL" id="JACJVQ010000003">
    <property type="protein sequence ID" value="MBB6633050.1"/>
    <property type="molecule type" value="Genomic_DNA"/>
</dbReference>
<protein>
    <submittedName>
        <fullName evidence="1">NHLP leader peptide family natural product</fullName>
    </submittedName>
</protein>
<reference evidence="1 2" key="1">
    <citation type="submission" date="2020-08" db="EMBL/GenBank/DDBJ databases">
        <title>Cohnella phylogeny.</title>
        <authorList>
            <person name="Dunlap C."/>
        </authorList>
    </citation>
    <scope>NUCLEOTIDE SEQUENCE [LARGE SCALE GENOMIC DNA]</scope>
    <source>
        <strain evidence="1 2">DSM 25241</strain>
    </source>
</reference>
<dbReference type="InterPro" id="IPR036648">
    <property type="entry name" value="CN_Hdrase_a/SCN_Hdrase_g_sf"/>
</dbReference>
<dbReference type="SUPFAM" id="SSF56209">
    <property type="entry name" value="Nitrile hydratase alpha chain"/>
    <property type="match status" value="1"/>
</dbReference>
<sequence length="78" mass="8640">MSVESLKVQIIKKAWEDPEFKKLLLADPKGAIKQEFGIDVPADVELKVVEETSSSYYLVIPPAPDAASADNSVKYTWT</sequence>
<accession>A0A841ST12</accession>
<dbReference type="RefSeq" id="WP_185118288.1">
    <property type="nucleotide sequence ID" value="NZ_JACJVQ010000003.1"/>
</dbReference>
<proteinExistence type="predicted"/>
<evidence type="ECO:0000313" key="1">
    <source>
        <dbReference type="EMBL" id="MBB6633050.1"/>
    </source>
</evidence>
<evidence type="ECO:0000313" key="2">
    <source>
        <dbReference type="Proteomes" id="UP000535838"/>
    </source>
</evidence>
<gene>
    <name evidence="1" type="ORF">H7B67_02850</name>
</gene>